<evidence type="ECO:0000256" key="3">
    <source>
        <dbReference type="ARBA" id="ARBA00022664"/>
    </source>
</evidence>
<reference evidence="8" key="1">
    <citation type="submission" date="2023-05" db="EMBL/GenBank/DDBJ databases">
        <title>Nepenthes gracilis genome sequencing.</title>
        <authorList>
            <person name="Fukushima K."/>
        </authorList>
    </citation>
    <scope>NUCLEOTIDE SEQUENCE</scope>
    <source>
        <strain evidence="8">SING2019-196</strain>
    </source>
</reference>
<dbReference type="GO" id="GO:0006397">
    <property type="term" value="P:mRNA processing"/>
    <property type="evidence" value="ECO:0007669"/>
    <property type="project" value="UniProtKB-KW"/>
</dbReference>
<feature type="region of interest" description="Disordered" evidence="6">
    <location>
        <begin position="1524"/>
        <end position="1620"/>
    </location>
</feature>
<comment type="similarity">
    <text evidence="2">Belongs to the vir family.</text>
</comment>
<dbReference type="GO" id="GO:0003723">
    <property type="term" value="F:RNA binding"/>
    <property type="evidence" value="ECO:0007669"/>
    <property type="project" value="TreeGrafter"/>
</dbReference>
<evidence type="ECO:0000256" key="6">
    <source>
        <dbReference type="SAM" id="MobiDB-lite"/>
    </source>
</evidence>
<dbReference type="EMBL" id="BSYO01000025">
    <property type="protein sequence ID" value="GMH23020.1"/>
    <property type="molecule type" value="Genomic_DNA"/>
</dbReference>
<feature type="compositionally biased region" description="Low complexity" evidence="6">
    <location>
        <begin position="1556"/>
        <end position="1566"/>
    </location>
</feature>
<feature type="compositionally biased region" description="Polar residues" evidence="6">
    <location>
        <begin position="1705"/>
        <end position="1717"/>
    </location>
</feature>
<dbReference type="GO" id="GO:0036396">
    <property type="term" value="C:RNA N6-methyladenosine methyltransferase complex"/>
    <property type="evidence" value="ECO:0007669"/>
    <property type="project" value="TreeGrafter"/>
</dbReference>
<organism evidence="8 9">
    <name type="scientific">Nepenthes gracilis</name>
    <name type="common">Slender pitcher plant</name>
    <dbReference type="NCBI Taxonomy" id="150966"/>
    <lineage>
        <taxon>Eukaryota</taxon>
        <taxon>Viridiplantae</taxon>
        <taxon>Streptophyta</taxon>
        <taxon>Embryophyta</taxon>
        <taxon>Tracheophyta</taxon>
        <taxon>Spermatophyta</taxon>
        <taxon>Magnoliopsida</taxon>
        <taxon>eudicotyledons</taxon>
        <taxon>Gunneridae</taxon>
        <taxon>Pentapetalae</taxon>
        <taxon>Caryophyllales</taxon>
        <taxon>Nepenthaceae</taxon>
        <taxon>Nepenthes</taxon>
    </lineage>
</organism>
<dbReference type="PANTHER" id="PTHR23185">
    <property type="entry name" value="PROTEIN VIRILIZER HOMOLOG"/>
    <property type="match status" value="1"/>
</dbReference>
<feature type="region of interest" description="Disordered" evidence="6">
    <location>
        <begin position="1683"/>
        <end position="1761"/>
    </location>
</feature>
<feature type="domain" description="Virilizer N-terminal" evidence="7">
    <location>
        <begin position="8"/>
        <end position="121"/>
    </location>
</feature>
<feature type="compositionally biased region" description="Low complexity" evidence="6">
    <location>
        <begin position="2134"/>
        <end position="2145"/>
    </location>
</feature>
<evidence type="ECO:0000313" key="9">
    <source>
        <dbReference type="Proteomes" id="UP001279734"/>
    </source>
</evidence>
<feature type="compositionally biased region" description="Low complexity" evidence="6">
    <location>
        <begin position="1745"/>
        <end position="1761"/>
    </location>
</feature>
<comment type="subcellular location">
    <subcellularLocation>
        <location evidence="1">Nucleus</location>
    </subcellularLocation>
</comment>
<sequence>MGRPEPCILFAQTFVHPQLDEYVDEVIFAEPIVITACEFLELNASSSSSAVTLLGATSPPSFALEVFVQCEGEARFRRLCQPFLYSHSSSNVLEVEAVVTNHLVVRGSYRSLSLIIYGNTAEDLGQFNIEFDLDSSLTNASSSTESKLEDLPPLLRQRNRSLEDLMFSPKALSSFLPVSDITVEIRQFLHLIFKILDAPNCAHLMHRVAATVASTVSSFFMQDLAASRTNLKQFTLDETRNNEEAHCSFIEATKNLLEYCKKFYETGSLWTEFLVECTFLDSEAELATSKQLVDMLFKHFQFFGDARYVAHGELLQSRNLILWLSLSLLLCSGRESCFHFVNGGAVEQLTCILSNEMHGSTAVTLMLLGIFEQATRYSAGCEGLLGWWPHEDETVPSGVSEGYSQLFKLLMEKQRHDVASLASYILHRLRLYQVASRYEYAVLSLLGEHSGARRVTSVTLNLLRNANLQLQKILKLITSSVPVEDPSAVACVMQSLILGTDGILSYKATNKLIASSSCRFLNQDIDSNLLSLLKDRGFLPLSVALFSSSKLRAEVGNAVDVFVDVTSSVESIILSLLFCRSGLVFLLHHPELSYTMIHALRGAGDMSKEECIPLRYAYVLLSRGVFCLPREVGINVEMHMRVVNAIDQLLLSPPHSEEFLWVLWELCDLSRSDCGRQALLALGHFPEAIKVLIEALHSAKELEPASLKSGTPLNLAIFHSAAEIFEIIVTDATLFAMGSWIEHATALHKALHSSSPGSNRKDAPTRLLEWIDAGVVYHKNGAAGLLRYAAVLASGGDAHITSTNILVSDSMDVENVVADASNGADVNVVENLLGKLVSERSFDGIALRDSSVAQLTTALRILALISENSDVAAALYDEGAVTVIYVILVNCRLMLERFFNNYDYLVDDGTECNSSSDLLLERNREKCLVDLIIPSLLILVELLQKLKDTKEQHRNTKLMNALLQLHRELSSKLASCAADLSSSYPDSALGLETVCHLLASALAFWPVYAWAPGLFHTLFDSVHATSLLIMGPKEACSLLFLLNDLFPEEGVWHWKNGMPLLTIFRSLAAGSLLGPQKEAQINWYLQPMHVQLLVCQLRPHLDKIAQVILHYAVSTLAVIRDMLRVFIIRTACQNAENGCVLVRPILSWIRNHLSEPSSPADTDAYKIFKLVDFLSCLLEHPLAKPLLLKEGALDILAEVLQRCVDASGKQVLDIRSSAKCGFDLFSCCLPILRSFSLICDSQLSAQLPGTYDWNSKLRTQDSLLIFHHLFQVCLVLPVGKELLACLTAFKVLASRAEGQAALLEIFRNIKSSISTETHQERVHERHGDCSSYIDVEWRKLPLLCCWISLYRSVEKGSPSMYAIEALEALCLGALRFCMVGKSFDEERITALRYFFGLLSNLSGTSGLLEENVKYIQGMPTLLRSKIIDDEYLVKSLGEENLHQVLESANSLSILLQNPTELVKVDDIISRGIPLFSPDASPSSRIHLLTNGRSENADEDCNVGELGDRFQWECPENLRNRLSLASLQGKRKMSSDGASRHGRESFPVDVQSMSLRGSGPSVVSSGPTRRDTFRQRKPNTSRPPSMHVDDYVARERNADGTSGSNVISVPRIGSSSGRPPSIHVDEFMARQRERQNPVPMVAAEVTSQGKSVPSENETDTAKSNHSRQLKVDLDDDLQGIDIVFDDEESEPDDKLAFPQPDDSLQKAASATVEQSPQRSIVEETESDVNSLAPSMVSSIDENTQNEQSSRMSASREMSMTREPSISVDKKYFELPDETNKSISAAADGAFDSAPAAFSSGFSSSPYSNAASLLVHMPGETRMPSPSFYPHNNLQRSGNLPVVASQGLHDQKFFPSQPPLPPTPPLPTISPVRSHVPDPVSAPSQFINSMTDLQPPLAPTYHVPTDFQSTFNNLSTSLASFSPMPDSRYPRTLHSSPSGTSRPLPPLPPTPPPFSATPFSGPLRPSISQISTYNETSIAVTETLQPSVAVLNDAQFGNILSSGSRLSHPPPLIMSPSIFSRASTVPFTQNGNIPALQQSDSVPSISVNVPAHQSSMPPIQPFTQLQPLQPPQLPCPPHLPQHQRPPIHVSPQAEQGGSLLHMPGQMQMQAQKMLPQSQMSQYHLYYKSQQQENLSQLQQQKQVESHQPQVQLQQRDAATQQEQDSALTLQQYFSSPQAIQSLLSDRDKLCQLLEQHPKLMQMLQEKLGQL</sequence>
<dbReference type="Proteomes" id="UP001279734">
    <property type="component" value="Unassembled WGS sequence"/>
</dbReference>
<proteinExistence type="inferred from homology"/>
<keyword evidence="3" id="KW-0507">mRNA processing</keyword>
<feature type="compositionally biased region" description="Polar residues" evidence="6">
    <location>
        <begin position="1644"/>
        <end position="1654"/>
    </location>
</feature>
<keyword evidence="9" id="KW-1185">Reference proteome</keyword>
<feature type="compositionally biased region" description="Basic and acidic residues" evidence="6">
    <location>
        <begin position="1586"/>
        <end position="1597"/>
    </location>
</feature>
<feature type="region of interest" description="Disordered" evidence="6">
    <location>
        <begin position="1920"/>
        <end position="1959"/>
    </location>
</feature>
<feature type="compositionally biased region" description="Polar residues" evidence="6">
    <location>
        <begin position="1726"/>
        <end position="1744"/>
    </location>
</feature>
<protein>
    <recommendedName>
        <fullName evidence="7">Virilizer N-terminal domain-containing protein</fullName>
    </recommendedName>
</protein>
<feature type="compositionally biased region" description="Polar residues" evidence="6">
    <location>
        <begin position="2146"/>
        <end position="2156"/>
    </location>
</feature>
<dbReference type="Pfam" id="PF15912">
    <property type="entry name" value="VIR_N"/>
    <property type="match status" value="1"/>
</dbReference>
<dbReference type="PANTHER" id="PTHR23185:SF0">
    <property type="entry name" value="PROTEIN VIRILIZER HOMOLOG"/>
    <property type="match status" value="1"/>
</dbReference>
<evidence type="ECO:0000313" key="8">
    <source>
        <dbReference type="EMBL" id="GMH23020.1"/>
    </source>
</evidence>
<evidence type="ECO:0000259" key="7">
    <source>
        <dbReference type="Pfam" id="PF15912"/>
    </source>
</evidence>
<feature type="compositionally biased region" description="Pro residues" evidence="6">
    <location>
        <begin position="1941"/>
        <end position="1953"/>
    </location>
</feature>
<evidence type="ECO:0000256" key="1">
    <source>
        <dbReference type="ARBA" id="ARBA00004123"/>
    </source>
</evidence>
<keyword evidence="4" id="KW-0508">mRNA splicing</keyword>
<keyword evidence="5" id="KW-0539">Nucleus</keyword>
<feature type="region of interest" description="Disordered" evidence="6">
    <location>
        <begin position="1644"/>
        <end position="1671"/>
    </location>
</feature>
<feature type="region of interest" description="Disordered" evidence="6">
    <location>
        <begin position="2134"/>
        <end position="2156"/>
    </location>
</feature>
<name>A0AAD3T4T7_NEPGR</name>
<evidence type="ECO:0000256" key="2">
    <source>
        <dbReference type="ARBA" id="ARBA00008371"/>
    </source>
</evidence>
<gene>
    <name evidence="8" type="ORF">Nepgr_024863</name>
</gene>
<accession>A0AAD3T4T7</accession>
<dbReference type="InterPro" id="IPR026736">
    <property type="entry name" value="Virilizer"/>
</dbReference>
<dbReference type="InterPro" id="IPR031801">
    <property type="entry name" value="VIR_N"/>
</dbReference>
<evidence type="ECO:0000256" key="5">
    <source>
        <dbReference type="ARBA" id="ARBA00023242"/>
    </source>
</evidence>
<feature type="compositionally biased region" description="Low complexity" evidence="6">
    <location>
        <begin position="1605"/>
        <end position="1620"/>
    </location>
</feature>
<dbReference type="GO" id="GO:0005634">
    <property type="term" value="C:nucleus"/>
    <property type="evidence" value="ECO:0007669"/>
    <property type="project" value="UniProtKB-SubCell"/>
</dbReference>
<dbReference type="GO" id="GO:0008380">
    <property type="term" value="P:RNA splicing"/>
    <property type="evidence" value="ECO:0007669"/>
    <property type="project" value="UniProtKB-KW"/>
</dbReference>
<evidence type="ECO:0000256" key="4">
    <source>
        <dbReference type="ARBA" id="ARBA00023187"/>
    </source>
</evidence>
<comment type="caution">
    <text evidence="8">The sequence shown here is derived from an EMBL/GenBank/DDBJ whole genome shotgun (WGS) entry which is preliminary data.</text>
</comment>